<proteinExistence type="predicted"/>
<evidence type="ECO:0000313" key="2">
    <source>
        <dbReference type="Proteomes" id="UP000203363"/>
    </source>
</evidence>
<evidence type="ECO:0000313" key="1">
    <source>
        <dbReference type="EMBL" id="AHJ86585.1"/>
    </source>
</evidence>
<dbReference type="EMBL" id="KJ410133">
    <property type="protein sequence ID" value="AHJ86585.1"/>
    <property type="molecule type" value="Genomic_DNA"/>
</dbReference>
<dbReference type="GeneID" id="18506186"/>
<dbReference type="KEGG" id="vg:18506186"/>
<gene>
    <name evidence="1" type="ORF">Jolie2_35</name>
</gene>
<dbReference type="RefSeq" id="YP_009009692.1">
    <property type="nucleotide sequence ID" value="NC_023604.1"/>
</dbReference>
<protein>
    <submittedName>
        <fullName evidence="1">Uncharacterized protein</fullName>
    </submittedName>
</protein>
<dbReference type="OrthoDB" id="41020at10239"/>
<organism evidence="1 2">
    <name type="scientific">Mycobacterium phage Jolie2</name>
    <dbReference type="NCBI Taxonomy" id="1458831"/>
    <lineage>
        <taxon>Viruses</taxon>
        <taxon>Duplodnaviria</taxon>
        <taxon>Heunggongvirae</taxon>
        <taxon>Uroviricota</taxon>
        <taxon>Caudoviricetes</taxon>
        <taxon>Gclasvirinae</taxon>
        <taxon>Jolieduovirus</taxon>
        <taxon>Jolieduovirus jolie2</taxon>
    </lineage>
</organism>
<sequence length="111" mass="12501">MIAGLITVALFALAFALLAEPRGRHHVHARLIARPFERRRLTVAELEARLEAEARRPRLVPRKFGSGYIALDVQTDGFDEALARVLDELVSVKRPANFEKLGPYEHQEAFA</sequence>
<reference evidence="1 2" key="1">
    <citation type="journal article" date="2014" name="Genome Announc.">
        <title>Complete genome sequences of nine mycobacteriophages.</title>
        <authorList>
            <person name="Franceschelli J.J."/>
            <person name="Suarez C.A."/>
            <person name="Teran L."/>
            <person name="Raya R.R."/>
            <person name="Morbidoni H.R."/>
        </authorList>
    </citation>
    <scope>NUCLEOTIDE SEQUENCE [LARGE SCALE GENOMIC DNA]</scope>
</reference>
<dbReference type="Proteomes" id="UP000203363">
    <property type="component" value="Segment"/>
</dbReference>
<accession>W8EHZ9</accession>
<name>W8EHZ9_9CAUD</name>
<keyword evidence="2" id="KW-1185">Reference proteome</keyword>